<accession>A0A9N8ES75</accession>
<sequence length="197" mass="22720">MRCIYDQGKEFTGGAFQDMLLKHEIETHPISVRSPQGNSIVERLHQSIANSLRILTYVHPPENDQGSRILISTTLQTAAYAAPAMMHSTMQLSPGAMIYGRDMMLNIPIEADFQLLRQRREARINYNLLQENKRRIHCDYQVNDQVLKFVPQPNKIENRAEGPYTITRVHINGSITIRLSPHVEERINIRQVKPHQQ</sequence>
<proteinExistence type="predicted"/>
<dbReference type="InterPro" id="IPR036397">
    <property type="entry name" value="RNaseH_sf"/>
</dbReference>
<comment type="caution">
    <text evidence="2">The sequence shown here is derived from an EMBL/GenBank/DDBJ whole genome shotgun (WGS) entry which is preliminary data.</text>
</comment>
<evidence type="ECO:0000313" key="2">
    <source>
        <dbReference type="EMBL" id="CAB9524419.1"/>
    </source>
</evidence>
<evidence type="ECO:0000313" key="3">
    <source>
        <dbReference type="Proteomes" id="UP001153069"/>
    </source>
</evidence>
<protein>
    <submittedName>
        <fullName evidence="2">Inherit from COG: Retrotransposon protein</fullName>
    </submittedName>
</protein>
<dbReference type="EMBL" id="CAICTM010001533">
    <property type="protein sequence ID" value="CAB9524419.1"/>
    <property type="molecule type" value="Genomic_DNA"/>
</dbReference>
<dbReference type="GO" id="GO:0015074">
    <property type="term" value="P:DNA integration"/>
    <property type="evidence" value="ECO:0007669"/>
    <property type="project" value="InterPro"/>
</dbReference>
<dbReference type="Gene3D" id="3.30.420.10">
    <property type="entry name" value="Ribonuclease H-like superfamily/Ribonuclease H"/>
    <property type="match status" value="1"/>
</dbReference>
<dbReference type="InterPro" id="IPR012337">
    <property type="entry name" value="RNaseH-like_sf"/>
</dbReference>
<dbReference type="InterPro" id="IPR001584">
    <property type="entry name" value="Integrase_cat-core"/>
</dbReference>
<name>A0A9N8ES75_9STRA</name>
<dbReference type="OrthoDB" id="43583at2759"/>
<keyword evidence="3" id="KW-1185">Reference proteome</keyword>
<dbReference type="Proteomes" id="UP001153069">
    <property type="component" value="Unassembled WGS sequence"/>
</dbReference>
<gene>
    <name evidence="2" type="ORF">SEMRO_1535_G280510.1</name>
</gene>
<feature type="domain" description="Integrase catalytic" evidence="1">
    <location>
        <begin position="1"/>
        <end position="102"/>
    </location>
</feature>
<evidence type="ECO:0000259" key="1">
    <source>
        <dbReference type="PROSITE" id="PS50994"/>
    </source>
</evidence>
<reference evidence="2" key="1">
    <citation type="submission" date="2020-06" db="EMBL/GenBank/DDBJ databases">
        <authorList>
            <consortium name="Plant Systems Biology data submission"/>
        </authorList>
    </citation>
    <scope>NUCLEOTIDE SEQUENCE</scope>
    <source>
        <strain evidence="2">D6</strain>
    </source>
</reference>
<organism evidence="2 3">
    <name type="scientific">Seminavis robusta</name>
    <dbReference type="NCBI Taxonomy" id="568900"/>
    <lineage>
        <taxon>Eukaryota</taxon>
        <taxon>Sar</taxon>
        <taxon>Stramenopiles</taxon>
        <taxon>Ochrophyta</taxon>
        <taxon>Bacillariophyta</taxon>
        <taxon>Bacillariophyceae</taxon>
        <taxon>Bacillariophycidae</taxon>
        <taxon>Naviculales</taxon>
        <taxon>Naviculaceae</taxon>
        <taxon>Seminavis</taxon>
    </lineage>
</organism>
<dbReference type="GO" id="GO:0003676">
    <property type="term" value="F:nucleic acid binding"/>
    <property type="evidence" value="ECO:0007669"/>
    <property type="project" value="InterPro"/>
</dbReference>
<dbReference type="AlphaFoldDB" id="A0A9N8ES75"/>
<dbReference type="PROSITE" id="PS50994">
    <property type="entry name" value="INTEGRASE"/>
    <property type="match status" value="1"/>
</dbReference>
<dbReference type="SUPFAM" id="SSF53098">
    <property type="entry name" value="Ribonuclease H-like"/>
    <property type="match status" value="1"/>
</dbReference>